<evidence type="ECO:0000313" key="2">
    <source>
        <dbReference type="Proteomes" id="UP000194127"/>
    </source>
</evidence>
<organism evidence="1 2">
    <name type="scientific">Postia placenta MAD-698-R-SB12</name>
    <dbReference type="NCBI Taxonomy" id="670580"/>
    <lineage>
        <taxon>Eukaryota</taxon>
        <taxon>Fungi</taxon>
        <taxon>Dikarya</taxon>
        <taxon>Basidiomycota</taxon>
        <taxon>Agaricomycotina</taxon>
        <taxon>Agaricomycetes</taxon>
        <taxon>Polyporales</taxon>
        <taxon>Adustoporiaceae</taxon>
        <taxon>Rhodonia</taxon>
    </lineage>
</organism>
<evidence type="ECO:0000313" key="1">
    <source>
        <dbReference type="EMBL" id="OSX56647.1"/>
    </source>
</evidence>
<reference evidence="1 2" key="1">
    <citation type="submission" date="2017-04" db="EMBL/GenBank/DDBJ databases">
        <title>Genome Sequence of the Model Brown-Rot Fungus Postia placenta SB12.</title>
        <authorList>
            <consortium name="DOE Joint Genome Institute"/>
            <person name="Gaskell J."/>
            <person name="Kersten P."/>
            <person name="Larrondo L.F."/>
            <person name="Canessa P."/>
            <person name="Martinez D."/>
            <person name="Hibbett D."/>
            <person name="Schmoll M."/>
            <person name="Kubicek C.P."/>
            <person name="Martinez A.T."/>
            <person name="Yadav J."/>
            <person name="Master E."/>
            <person name="Magnuson J.K."/>
            <person name="James T."/>
            <person name="Yaver D."/>
            <person name="Berka R."/>
            <person name="Labutti K."/>
            <person name="Lipzen A."/>
            <person name="Aerts A."/>
            <person name="Barry K."/>
            <person name="Henrissat B."/>
            <person name="Blanchette R."/>
            <person name="Grigoriev I."/>
            <person name="Cullen D."/>
        </authorList>
    </citation>
    <scope>NUCLEOTIDE SEQUENCE [LARGE SCALE GENOMIC DNA]</scope>
    <source>
        <strain evidence="1 2">MAD-698-R-SB12</strain>
    </source>
</reference>
<dbReference type="EMBL" id="KZ110612">
    <property type="protein sequence ID" value="OSX56647.1"/>
    <property type="molecule type" value="Genomic_DNA"/>
</dbReference>
<dbReference type="AlphaFoldDB" id="A0A1X6MJN5"/>
<accession>A0A1X6MJN5</accession>
<dbReference type="STRING" id="670580.A0A1X6MJN5"/>
<sequence>MVILDEKSILSPPPPYAASEQLDPPPFPHHGTRATLVTLPPYPLLRIVYELFPQGQPEGQRKILYWLNMSLRRVNRALYIACMHVLRSTYLPAYNTLIRAPYTSDPFPAPDPAQASLPSSPVQPLQRETRILDLFIALKVREDVWMDDSELHLEREESFKDLFDLMQPRSRLEDLVRIYGIRDGVVYVRGSQRTQSASSSQGRQGGIRPLAFDTLSVSFSPRRVGLVVSTKERKKTVVEVGRVREDPLETTAKRLVRELRASLAASSRNHMNTAF</sequence>
<dbReference type="Proteomes" id="UP000194127">
    <property type="component" value="Unassembled WGS sequence"/>
</dbReference>
<name>A0A1X6MJN5_9APHY</name>
<protein>
    <submittedName>
        <fullName evidence="1">Uncharacterized protein</fullName>
    </submittedName>
</protein>
<keyword evidence="2" id="KW-1185">Reference proteome</keyword>
<gene>
    <name evidence="1" type="ORF">POSPLADRAFT_1186467</name>
</gene>
<proteinExistence type="predicted"/>
<dbReference type="RefSeq" id="XP_024333441.1">
    <property type="nucleotide sequence ID" value="XM_024489227.1"/>
</dbReference>
<dbReference type="GeneID" id="36334176"/>
<dbReference type="OrthoDB" id="2536866at2759"/>